<feature type="compositionally biased region" description="Polar residues" evidence="2">
    <location>
        <begin position="144"/>
        <end position="153"/>
    </location>
</feature>
<dbReference type="Proteomes" id="UP001283341">
    <property type="component" value="Unassembled WGS sequence"/>
</dbReference>
<organism evidence="3 4">
    <name type="scientific">Apodospora peruviana</name>
    <dbReference type="NCBI Taxonomy" id="516989"/>
    <lineage>
        <taxon>Eukaryota</taxon>
        <taxon>Fungi</taxon>
        <taxon>Dikarya</taxon>
        <taxon>Ascomycota</taxon>
        <taxon>Pezizomycotina</taxon>
        <taxon>Sordariomycetes</taxon>
        <taxon>Sordariomycetidae</taxon>
        <taxon>Sordariales</taxon>
        <taxon>Lasiosphaeriaceae</taxon>
        <taxon>Apodospora</taxon>
    </lineage>
</organism>
<dbReference type="GO" id="GO:0045271">
    <property type="term" value="C:respiratory chain complex I"/>
    <property type="evidence" value="ECO:0007669"/>
    <property type="project" value="InterPro"/>
</dbReference>
<dbReference type="InterPro" id="IPR007763">
    <property type="entry name" value="NDUFA12"/>
</dbReference>
<name>A0AAE0IDJ6_9PEZI</name>
<evidence type="ECO:0000256" key="2">
    <source>
        <dbReference type="SAM" id="MobiDB-lite"/>
    </source>
</evidence>
<dbReference type="InterPro" id="IPR052618">
    <property type="entry name" value="ComplexI_NDUFA12"/>
</dbReference>
<reference evidence="3" key="1">
    <citation type="journal article" date="2023" name="Mol. Phylogenet. Evol.">
        <title>Genome-scale phylogeny and comparative genomics of the fungal order Sordariales.</title>
        <authorList>
            <person name="Hensen N."/>
            <person name="Bonometti L."/>
            <person name="Westerberg I."/>
            <person name="Brannstrom I.O."/>
            <person name="Guillou S."/>
            <person name="Cros-Aarteil S."/>
            <person name="Calhoun S."/>
            <person name="Haridas S."/>
            <person name="Kuo A."/>
            <person name="Mondo S."/>
            <person name="Pangilinan J."/>
            <person name="Riley R."/>
            <person name="LaButti K."/>
            <person name="Andreopoulos B."/>
            <person name="Lipzen A."/>
            <person name="Chen C."/>
            <person name="Yan M."/>
            <person name="Daum C."/>
            <person name="Ng V."/>
            <person name="Clum A."/>
            <person name="Steindorff A."/>
            <person name="Ohm R.A."/>
            <person name="Martin F."/>
            <person name="Silar P."/>
            <person name="Natvig D.O."/>
            <person name="Lalanne C."/>
            <person name="Gautier V."/>
            <person name="Ament-Velasquez S.L."/>
            <person name="Kruys A."/>
            <person name="Hutchinson M.I."/>
            <person name="Powell A.J."/>
            <person name="Barry K."/>
            <person name="Miller A.N."/>
            <person name="Grigoriev I.V."/>
            <person name="Debuchy R."/>
            <person name="Gladieux P."/>
            <person name="Hiltunen Thoren M."/>
            <person name="Johannesson H."/>
        </authorList>
    </citation>
    <scope>NUCLEOTIDE SEQUENCE</scope>
    <source>
        <strain evidence="3">CBS 118394</strain>
    </source>
</reference>
<dbReference type="EMBL" id="JAUEDM010000003">
    <property type="protein sequence ID" value="KAK3322296.1"/>
    <property type="molecule type" value="Genomic_DNA"/>
</dbReference>
<feature type="compositionally biased region" description="Polar residues" evidence="2">
    <location>
        <begin position="171"/>
        <end position="181"/>
    </location>
</feature>
<feature type="compositionally biased region" description="Low complexity" evidence="2">
    <location>
        <begin position="188"/>
        <end position="206"/>
    </location>
</feature>
<evidence type="ECO:0000313" key="4">
    <source>
        <dbReference type="Proteomes" id="UP001283341"/>
    </source>
</evidence>
<comment type="caution">
    <text evidence="3">The sequence shown here is derived from an EMBL/GenBank/DDBJ whole genome shotgun (WGS) entry which is preliminary data.</text>
</comment>
<feature type="region of interest" description="Disordered" evidence="2">
    <location>
        <begin position="117"/>
        <end position="242"/>
    </location>
</feature>
<proteinExistence type="inferred from homology"/>
<dbReference type="AlphaFoldDB" id="A0AAE0IDJ6"/>
<dbReference type="PANTHER" id="PTHR32470:SF2">
    <property type="entry name" value="NADH DEHYDROGENASE [UBIQUINONE] 1 ALPHA SUBCOMPLEX ASSEMBLY FACTOR 2"/>
    <property type="match status" value="1"/>
</dbReference>
<dbReference type="GO" id="GO:0005739">
    <property type="term" value="C:mitochondrion"/>
    <property type="evidence" value="ECO:0007669"/>
    <property type="project" value="TreeGrafter"/>
</dbReference>
<dbReference type="Pfam" id="PF05071">
    <property type="entry name" value="NDUFA12"/>
    <property type="match status" value="1"/>
</dbReference>
<keyword evidence="4" id="KW-1185">Reference proteome</keyword>
<gene>
    <name evidence="3" type="ORF">B0H66DRAFT_553928</name>
</gene>
<comment type="similarity">
    <text evidence="1">Belongs to the complex I NDUFA12 subunit family.</text>
</comment>
<reference evidence="3" key="2">
    <citation type="submission" date="2023-06" db="EMBL/GenBank/DDBJ databases">
        <authorList>
            <consortium name="Lawrence Berkeley National Laboratory"/>
            <person name="Haridas S."/>
            <person name="Hensen N."/>
            <person name="Bonometti L."/>
            <person name="Westerberg I."/>
            <person name="Brannstrom I.O."/>
            <person name="Guillou S."/>
            <person name="Cros-Aarteil S."/>
            <person name="Calhoun S."/>
            <person name="Kuo A."/>
            <person name="Mondo S."/>
            <person name="Pangilinan J."/>
            <person name="Riley R."/>
            <person name="Labutti K."/>
            <person name="Andreopoulos B."/>
            <person name="Lipzen A."/>
            <person name="Chen C."/>
            <person name="Yanf M."/>
            <person name="Daum C."/>
            <person name="Ng V."/>
            <person name="Clum A."/>
            <person name="Steindorff A."/>
            <person name="Ohm R."/>
            <person name="Martin F."/>
            <person name="Silar P."/>
            <person name="Natvig D."/>
            <person name="Lalanne C."/>
            <person name="Gautier V."/>
            <person name="Ament-Velasquez S.L."/>
            <person name="Kruys A."/>
            <person name="Hutchinson M.I."/>
            <person name="Powell A.J."/>
            <person name="Barry K."/>
            <person name="Miller A.N."/>
            <person name="Grigoriev I.V."/>
            <person name="Debuchy R."/>
            <person name="Gladieux P."/>
            <person name="Thoren M.H."/>
            <person name="Johannesson H."/>
        </authorList>
    </citation>
    <scope>NUCLEOTIDE SEQUENCE</scope>
    <source>
        <strain evidence="3">CBS 118394</strain>
    </source>
</reference>
<sequence>MAPNQITPYLRMWYKWKALRLPWRKQFLVGLDLHGNTYWEFRDVRGHDPNARWRRIVRYPSTTHYGDVKVPPAWHQWLRQLRQDPPSIAEQQEDVVRQERMKVLAAQADARWAAKPSLTDAPVTAAQSKKILGQPEPPLKRRSMQQYPKQQARTPEVDAIPWVDKTAAGVQETTPASSSEGGATMPREQTWQKMQQQQQQTQEQKQSTASKPDPWRQAARGGPSEGWQPKTWTPTPAPPKNS</sequence>
<dbReference type="GO" id="GO:0032981">
    <property type="term" value="P:mitochondrial respiratory chain complex I assembly"/>
    <property type="evidence" value="ECO:0007669"/>
    <property type="project" value="TreeGrafter"/>
</dbReference>
<evidence type="ECO:0000256" key="1">
    <source>
        <dbReference type="ARBA" id="ARBA00007355"/>
    </source>
</evidence>
<accession>A0AAE0IDJ6</accession>
<dbReference type="PANTHER" id="PTHR32470">
    <property type="entry name" value="ADH DEHYDROGENASE [UBIQUINONE] 1 ALPHA SUBCOMPLEX ASSEMBLY FACTOR 2"/>
    <property type="match status" value="1"/>
</dbReference>
<evidence type="ECO:0000313" key="3">
    <source>
        <dbReference type="EMBL" id="KAK3322296.1"/>
    </source>
</evidence>
<evidence type="ECO:0008006" key="5">
    <source>
        <dbReference type="Google" id="ProtNLM"/>
    </source>
</evidence>
<protein>
    <recommendedName>
        <fullName evidence="5">NADH dehydrogenase [ubiquinone] 1 alpha subcomplex subunit</fullName>
    </recommendedName>
</protein>